<comment type="caution">
    <text evidence="3">The sequence shown here is derived from an EMBL/GenBank/DDBJ whole genome shotgun (WGS) entry which is preliminary data.</text>
</comment>
<gene>
    <name evidence="3" type="ORF">RLOC_00007362</name>
</gene>
<keyword evidence="2" id="KW-0732">Signal</keyword>
<feature type="chain" id="PRO_5013392918" evidence="2">
    <location>
        <begin position="26"/>
        <end position="391"/>
    </location>
</feature>
<feature type="region of interest" description="Disordered" evidence="1">
    <location>
        <begin position="305"/>
        <end position="326"/>
    </location>
</feature>
<dbReference type="Proteomes" id="UP000197619">
    <property type="component" value="Unassembled WGS sequence"/>
</dbReference>
<dbReference type="EMBL" id="MUZQ01000423">
    <property type="protein sequence ID" value="OWK51571.1"/>
    <property type="molecule type" value="Genomic_DNA"/>
</dbReference>
<evidence type="ECO:0000256" key="1">
    <source>
        <dbReference type="SAM" id="MobiDB-lite"/>
    </source>
</evidence>
<reference evidence="3 4" key="1">
    <citation type="submission" date="2017-05" db="EMBL/GenBank/DDBJ databases">
        <title>Genome of assembly of the Bengalese finch, Lonchura striata domestica.</title>
        <authorList>
            <person name="Colquitt B.M."/>
            <person name="Brainard M.S."/>
        </authorList>
    </citation>
    <scope>NUCLEOTIDE SEQUENCE [LARGE SCALE GENOMIC DNA]</scope>
    <source>
        <strain evidence="3">White83orange57</strain>
    </source>
</reference>
<feature type="signal peptide" evidence="2">
    <location>
        <begin position="1"/>
        <end position="25"/>
    </location>
</feature>
<evidence type="ECO:0000256" key="2">
    <source>
        <dbReference type="SAM" id="SignalP"/>
    </source>
</evidence>
<feature type="region of interest" description="Disordered" evidence="1">
    <location>
        <begin position="259"/>
        <end position="283"/>
    </location>
</feature>
<organism evidence="3 4">
    <name type="scientific">Lonchura striata</name>
    <name type="common">white-rumped munia</name>
    <dbReference type="NCBI Taxonomy" id="40157"/>
    <lineage>
        <taxon>Eukaryota</taxon>
        <taxon>Metazoa</taxon>
        <taxon>Chordata</taxon>
        <taxon>Craniata</taxon>
        <taxon>Vertebrata</taxon>
        <taxon>Euteleostomi</taxon>
        <taxon>Archelosauria</taxon>
        <taxon>Archosauria</taxon>
        <taxon>Dinosauria</taxon>
        <taxon>Saurischia</taxon>
        <taxon>Theropoda</taxon>
        <taxon>Coelurosauria</taxon>
        <taxon>Aves</taxon>
        <taxon>Neognathae</taxon>
        <taxon>Neoaves</taxon>
        <taxon>Telluraves</taxon>
        <taxon>Australaves</taxon>
        <taxon>Passeriformes</taxon>
        <taxon>Passeroidea</taxon>
        <taxon>Estrildidae</taxon>
        <taxon>Estrildinae</taxon>
        <taxon>Lonchura</taxon>
    </lineage>
</organism>
<evidence type="ECO:0000313" key="4">
    <source>
        <dbReference type="Proteomes" id="UP000197619"/>
    </source>
</evidence>
<feature type="compositionally biased region" description="Polar residues" evidence="1">
    <location>
        <begin position="316"/>
        <end position="326"/>
    </location>
</feature>
<name>A0A218UDC3_9PASE</name>
<protein>
    <submittedName>
        <fullName evidence="3">Uncharacterized protein</fullName>
    </submittedName>
</protein>
<evidence type="ECO:0000313" key="3">
    <source>
        <dbReference type="EMBL" id="OWK51571.1"/>
    </source>
</evidence>
<dbReference type="AlphaFoldDB" id="A0A218UDC3"/>
<feature type="compositionally biased region" description="Basic and acidic residues" evidence="1">
    <location>
        <begin position="350"/>
        <end position="367"/>
    </location>
</feature>
<proteinExistence type="predicted"/>
<accession>A0A218UDC3</accession>
<sequence>MHELLNSMNGAQFILLQLLVRMCRAEGRNLVTAGEEEAEVLNTFFSSVFSGKRACPQHKCPPGLALSDHLYEEGGIDDEELDYARLWEYANTAIQTTEKGWTHASQAKKIELREEMPEWKVTSPSGDLKITLRRPTTRLGLIEFDSLIRFRLFQNGLRGKLQVKARIITVERRRLNKVPCSADPVKLHRSGLEKETVQVQLLHRYVAVPNEAQEELGKELARTWRIRSVDPAWSGLLQFLLHSPPLRDKGRSTWITTLTPTPEARDAPAEPDPAPQPTSEINHPDWVRVLVKEIREMLKECISPAGEKPAPCLEEGQSNSTAVEPTDVTTVQVPAELQRQSRSAAVAPVETRKSKVKAEHPADRDRNGGTSQPTGEPEIAIITESLTYESL</sequence>
<keyword evidence="4" id="KW-1185">Reference proteome</keyword>
<feature type="region of interest" description="Disordered" evidence="1">
    <location>
        <begin position="338"/>
        <end position="391"/>
    </location>
</feature>